<dbReference type="HOGENOM" id="CLU_149872_0_0_9"/>
<dbReference type="eggNOG" id="COG2856">
    <property type="taxonomic scope" value="Bacteria"/>
</dbReference>
<keyword evidence="3" id="KW-1185">Reference proteome</keyword>
<feature type="domain" description="IrrE N-terminal-like" evidence="1">
    <location>
        <begin position="14"/>
        <end position="124"/>
    </location>
</feature>
<gene>
    <name evidence="2" type="ordered locus">Ethha_0520</name>
</gene>
<evidence type="ECO:0000259" key="1">
    <source>
        <dbReference type="Pfam" id="PF06114"/>
    </source>
</evidence>
<organism evidence="2 3">
    <name type="scientific">Ethanoligenens harbinense (strain DSM 18485 / JCM 12961 / CGMCC 1.5033 / YUAN-3)</name>
    <dbReference type="NCBI Taxonomy" id="663278"/>
    <lineage>
        <taxon>Bacteria</taxon>
        <taxon>Bacillati</taxon>
        <taxon>Bacillota</taxon>
        <taxon>Clostridia</taxon>
        <taxon>Eubacteriales</taxon>
        <taxon>Oscillospiraceae</taxon>
        <taxon>Ethanoligenens</taxon>
    </lineage>
</organism>
<dbReference type="Pfam" id="PF06114">
    <property type="entry name" value="Peptidase_M78"/>
    <property type="match status" value="1"/>
</dbReference>
<reference evidence="2 3" key="1">
    <citation type="submission" date="2010-12" db="EMBL/GenBank/DDBJ databases">
        <title>Complete sequence of Ethanoligenens harbinense YUAN-3.</title>
        <authorList>
            <person name="Lucas S."/>
            <person name="Copeland A."/>
            <person name="Lapidus A."/>
            <person name="Cheng J.-F."/>
            <person name="Bruce D."/>
            <person name="Goodwin L."/>
            <person name="Pitluck S."/>
            <person name="Chertkov O."/>
            <person name="Misra M."/>
            <person name="Detter J.C."/>
            <person name="Han C."/>
            <person name="Tapia R."/>
            <person name="Land M."/>
            <person name="Hauser L."/>
            <person name="Jeffries C."/>
            <person name="Kyrpides N."/>
            <person name="Ivanova N."/>
            <person name="Mikhailova N."/>
            <person name="Wang A."/>
            <person name="Mouttaki H."/>
            <person name="He Z."/>
            <person name="Zhou J."/>
            <person name="Hemme C.L."/>
            <person name="Woyke T."/>
        </authorList>
    </citation>
    <scope>NUCLEOTIDE SEQUENCE [LARGE SCALE GENOMIC DNA]</scope>
    <source>
        <strain evidence="3">DSM 18485 / JCM 12961 / CGMCC 1.5033 / YUAN-3</strain>
    </source>
</reference>
<dbReference type="AlphaFoldDB" id="E6U941"/>
<sequence>MVTTLEYLLQKAADNGISVYELSLENIQSMIADLKDMDPAICLSSSGISSSREAAELMAHELGHFFTGTYYDSPYCANNRGKMEHKANTWMVKELLPFASLREALKDSCHEYWEIAEYCNCTEHLVETAIQIYQQKGLL</sequence>
<dbReference type="EMBL" id="CP002400">
    <property type="protein sequence ID" value="ADU26105.1"/>
    <property type="molecule type" value="Genomic_DNA"/>
</dbReference>
<dbReference type="KEGG" id="eha:Ethha_0520"/>
<dbReference type="Proteomes" id="UP000001551">
    <property type="component" value="Chromosome"/>
</dbReference>
<protein>
    <recommendedName>
        <fullName evidence="1">IrrE N-terminal-like domain-containing protein</fullName>
    </recommendedName>
</protein>
<dbReference type="STRING" id="663278.Ethha_0520"/>
<evidence type="ECO:0000313" key="2">
    <source>
        <dbReference type="EMBL" id="ADU26105.1"/>
    </source>
</evidence>
<name>E6U941_ETHHY</name>
<proteinExistence type="predicted"/>
<dbReference type="InterPro" id="IPR010359">
    <property type="entry name" value="IrrE_HExxH"/>
</dbReference>
<accession>E6U941</accession>
<evidence type="ECO:0000313" key="3">
    <source>
        <dbReference type="Proteomes" id="UP000001551"/>
    </source>
</evidence>